<dbReference type="PANTHER" id="PTHR31793:SF24">
    <property type="entry name" value="LONG-CHAIN ACYL-COA THIOESTERASE FADM"/>
    <property type="match status" value="1"/>
</dbReference>
<dbReference type="GO" id="GO:0047617">
    <property type="term" value="F:fatty acyl-CoA hydrolase activity"/>
    <property type="evidence" value="ECO:0007669"/>
    <property type="project" value="TreeGrafter"/>
</dbReference>
<dbReference type="InterPro" id="IPR029069">
    <property type="entry name" value="HotDog_dom_sf"/>
</dbReference>
<dbReference type="EMBL" id="SLWS01000015">
    <property type="protein sequence ID" value="TCO48939.1"/>
    <property type="molecule type" value="Genomic_DNA"/>
</dbReference>
<reference evidence="1 2" key="1">
    <citation type="submission" date="2019-03" db="EMBL/GenBank/DDBJ databases">
        <title>Genomic Encyclopedia of Type Strains, Phase IV (KMG-IV): sequencing the most valuable type-strain genomes for metagenomic binning, comparative biology and taxonomic classification.</title>
        <authorList>
            <person name="Goeker M."/>
        </authorList>
    </citation>
    <scope>NUCLEOTIDE SEQUENCE [LARGE SCALE GENOMIC DNA]</scope>
    <source>
        <strain evidence="1 2">DSM 45934</strain>
    </source>
</reference>
<dbReference type="InterPro" id="IPR050563">
    <property type="entry name" value="4-hydroxybenzoyl-CoA_TE"/>
</dbReference>
<gene>
    <name evidence="1" type="ORF">EV192_115160</name>
</gene>
<dbReference type="Proteomes" id="UP000295680">
    <property type="component" value="Unassembled WGS sequence"/>
</dbReference>
<dbReference type="RefSeq" id="WP_132125285.1">
    <property type="nucleotide sequence ID" value="NZ_SLWS01000015.1"/>
</dbReference>
<evidence type="ECO:0000313" key="2">
    <source>
        <dbReference type="Proteomes" id="UP000295680"/>
    </source>
</evidence>
<keyword evidence="2" id="KW-1185">Reference proteome</keyword>
<organism evidence="1 2">
    <name type="scientific">Actinocrispum wychmicini</name>
    <dbReference type="NCBI Taxonomy" id="1213861"/>
    <lineage>
        <taxon>Bacteria</taxon>
        <taxon>Bacillati</taxon>
        <taxon>Actinomycetota</taxon>
        <taxon>Actinomycetes</taxon>
        <taxon>Pseudonocardiales</taxon>
        <taxon>Pseudonocardiaceae</taxon>
        <taxon>Actinocrispum</taxon>
    </lineage>
</organism>
<dbReference type="AlphaFoldDB" id="A0A4R2IYD5"/>
<dbReference type="CDD" id="cd00586">
    <property type="entry name" value="4HBT"/>
    <property type="match status" value="1"/>
</dbReference>
<name>A0A4R2IYD5_9PSEU</name>
<dbReference type="SUPFAM" id="SSF54637">
    <property type="entry name" value="Thioesterase/thiol ester dehydrase-isomerase"/>
    <property type="match status" value="1"/>
</dbReference>
<dbReference type="PANTHER" id="PTHR31793">
    <property type="entry name" value="4-HYDROXYBENZOYL-COA THIOESTERASE FAMILY MEMBER"/>
    <property type="match status" value="1"/>
</dbReference>
<keyword evidence="1" id="KW-0378">Hydrolase</keyword>
<proteinExistence type="predicted"/>
<dbReference type="Gene3D" id="3.10.129.10">
    <property type="entry name" value="Hotdog Thioesterase"/>
    <property type="match status" value="1"/>
</dbReference>
<sequence length="136" mass="15184">MRITIPVRVDDLDTNGHVRGPAYLLYADNARWRLVQAAGVDLAQLRDQALGPVNLRTTIEFRHELRPDDTVEVETEFHWTTGRTSRVTQRLWTAGGVLAAEVESVSGLLDLTTRRLVDDPGGRWRALMADPALLGL</sequence>
<dbReference type="OrthoDB" id="3683044at2"/>
<accession>A0A4R2IYD5</accession>
<comment type="caution">
    <text evidence="1">The sequence shown here is derived from an EMBL/GenBank/DDBJ whole genome shotgun (WGS) entry which is preliminary data.</text>
</comment>
<protein>
    <submittedName>
        <fullName evidence="1">Acyl-CoA thioester hydrolase</fullName>
    </submittedName>
</protein>
<evidence type="ECO:0000313" key="1">
    <source>
        <dbReference type="EMBL" id="TCO48939.1"/>
    </source>
</evidence>
<dbReference type="Pfam" id="PF13279">
    <property type="entry name" value="4HBT_2"/>
    <property type="match status" value="1"/>
</dbReference>